<evidence type="ECO:0000256" key="8">
    <source>
        <dbReference type="ARBA" id="ARBA00022840"/>
    </source>
</evidence>
<evidence type="ECO:0000256" key="10">
    <source>
        <dbReference type="ARBA" id="ARBA00044613"/>
    </source>
</evidence>
<sequence>MPVGVVVVDATGELAFKNTFPALFRLFCTETVREMTVICVAEEDLNDASFRKSLRPRLGAGDLDGFLDKCHFIQGDCLKAEVADVVAKRLEGHSRVLVYLNPLLDIAETDPEPLANKLRVQCKKAGGWLRCVVERPLHYDGRSAKDLTRKLQKAFDGEENIFRLDHFVGKEMVQNIVAVRFANRFLEPSWNSSNVNAVVISCRESILVPSGELASVFDDYGIIRDLIIDHLMHIMALVAMETPVDLTDGKSVSDEVAKVLRCVEPAKLEDTVLGQYRGYTDTEGVNADSTTPTFALCVLYINNPRWHGVPFILKAGKGMYERRTDVRVQFKPPHNKLFPAHRGGGPLNELVIRIQPNSDIYMKMMRKVPGLKLNVAVTKLDLLGNDPSTLLDSINRPAMQHVTSQTNLNKMASRFESPIAQSLAADVDGKPRKNSALAEYPLLNAYTPDSYERLIYDVISNDRSSFSRDDEVDAIWNIFDPLLRDIEGDDDLEGVEVHRYVVGSRGPSAAYNLMASAGFVGYKLESELLGFKPRSVFSDLTSQFSLTGSQMEEIATHFFMEMRRGLQGIESSIRMLPSYVTEIPTSREKGVYYALDLGGTNFRVSRFTFDGMGSASITDERKYTVPDSKMTGTAEELFDFLAECVASLDTSADDASTGGRFYGFTFSFPTQQTAIDRGTLISWTKGFNTTGVVDHDVVELLRDAFKRRGFEGDITALVNDTVGTLISAAYTDPRTHIGVILGTGTNAAYREKVENILKLPKEIRDRGGEMIINTEWGNFGSNGKMLPSTDVDREIDDNSRNKGQQLLEKMISGMYLGEMVRLCLVRMYDSGEIWSEPGVEVKADLRKPNSFLSRYLSDIEYDMSEQLHIVHRVEKTFGVEGSTLEDRIKLKEICGMIIQRAANLTACAIAACIRQIGSQDSDLVVGIDGSVFEHHPSFRQRLSAGLGELAVQCNVILAKDGSGQGAALISHGALIAREKLTSK</sequence>
<evidence type="ECO:0000256" key="4">
    <source>
        <dbReference type="ARBA" id="ARBA00012324"/>
    </source>
</evidence>
<keyword evidence="18" id="KW-1185">Reference proteome</keyword>
<evidence type="ECO:0000256" key="9">
    <source>
        <dbReference type="ARBA" id="ARBA00023152"/>
    </source>
</evidence>
<dbReference type="Gene3D" id="3.30.420.40">
    <property type="match status" value="1"/>
</dbReference>
<dbReference type="InterPro" id="IPR022675">
    <property type="entry name" value="G6P_DH_C"/>
</dbReference>
<dbReference type="Proteomes" id="UP000241890">
    <property type="component" value="Unassembled WGS sequence"/>
</dbReference>
<dbReference type="SUPFAM" id="SSF51735">
    <property type="entry name" value="NAD(P)-binding Rossmann-fold domains"/>
    <property type="match status" value="1"/>
</dbReference>
<evidence type="ECO:0000256" key="1">
    <source>
        <dbReference type="ARBA" id="ARBA00004888"/>
    </source>
</evidence>
<keyword evidence="8" id="KW-0067">ATP-binding</keyword>
<dbReference type="GO" id="GO:0006006">
    <property type="term" value="P:glucose metabolic process"/>
    <property type="evidence" value="ECO:0007669"/>
    <property type="project" value="InterPro"/>
</dbReference>
<dbReference type="InterPro" id="IPR001312">
    <property type="entry name" value="Hexokinase"/>
</dbReference>
<evidence type="ECO:0000259" key="14">
    <source>
        <dbReference type="Pfam" id="PF00479"/>
    </source>
</evidence>
<evidence type="ECO:0000256" key="7">
    <source>
        <dbReference type="ARBA" id="ARBA00022777"/>
    </source>
</evidence>
<dbReference type="GO" id="GO:0005524">
    <property type="term" value="F:ATP binding"/>
    <property type="evidence" value="ECO:0007669"/>
    <property type="project" value="UniProtKB-KW"/>
</dbReference>
<dbReference type="SUPFAM" id="SSF53067">
    <property type="entry name" value="Actin-like ATPase domain"/>
    <property type="match status" value="2"/>
</dbReference>
<dbReference type="OrthoDB" id="419537at2759"/>
<evidence type="ECO:0000256" key="6">
    <source>
        <dbReference type="ARBA" id="ARBA00022741"/>
    </source>
</evidence>
<keyword evidence="5" id="KW-0808">Transferase</keyword>
<dbReference type="Pfam" id="PF02781">
    <property type="entry name" value="G6PD_C"/>
    <property type="match status" value="2"/>
</dbReference>
<dbReference type="InterPro" id="IPR043129">
    <property type="entry name" value="ATPase_NBD"/>
</dbReference>
<keyword evidence="7" id="KW-0418">Kinase</keyword>
<evidence type="ECO:0000259" key="16">
    <source>
        <dbReference type="Pfam" id="PF03727"/>
    </source>
</evidence>
<dbReference type="PANTHER" id="PTHR19443:SF16">
    <property type="entry name" value="HEXOKINASE TYPE 1-RELATED"/>
    <property type="match status" value="1"/>
</dbReference>
<dbReference type="InterPro" id="IPR022672">
    <property type="entry name" value="Hexokinase_N"/>
</dbReference>
<evidence type="ECO:0000256" key="5">
    <source>
        <dbReference type="ARBA" id="ARBA00022679"/>
    </source>
</evidence>
<keyword evidence="6" id="KW-0547">Nucleotide-binding</keyword>
<dbReference type="GO" id="GO:0004345">
    <property type="term" value="F:glucose-6-phosphate dehydrogenase activity"/>
    <property type="evidence" value="ECO:0007669"/>
    <property type="project" value="InterPro"/>
</dbReference>
<dbReference type="PANTHER" id="PTHR19443">
    <property type="entry name" value="HEXOKINASE"/>
    <property type="match status" value="1"/>
</dbReference>
<comment type="catalytic activity">
    <reaction evidence="10">
        <text>a D-hexose + ATP = a D-hexose 6-phosphate + ADP + H(+)</text>
        <dbReference type="Rhea" id="RHEA:22740"/>
        <dbReference type="ChEBI" id="CHEBI:4194"/>
        <dbReference type="ChEBI" id="CHEBI:15378"/>
        <dbReference type="ChEBI" id="CHEBI:30616"/>
        <dbReference type="ChEBI" id="CHEBI:229467"/>
        <dbReference type="ChEBI" id="CHEBI:456216"/>
        <dbReference type="EC" id="2.7.1.1"/>
    </reaction>
    <physiologicalReaction direction="left-to-right" evidence="10">
        <dbReference type="Rhea" id="RHEA:22741"/>
    </physiologicalReaction>
</comment>
<feature type="domain" description="Glucose-6-phosphate dehydrogenase C-terminal" evidence="15">
    <location>
        <begin position="444"/>
        <end position="518"/>
    </location>
</feature>
<dbReference type="CDD" id="cd24018">
    <property type="entry name" value="ASKHA_NBD_HK_fungi"/>
    <property type="match status" value="1"/>
</dbReference>
<evidence type="ECO:0000256" key="11">
    <source>
        <dbReference type="ARBA" id="ARBA00047905"/>
    </source>
</evidence>
<keyword evidence="9" id="KW-0324">Glycolysis</keyword>
<dbReference type="Pfam" id="PF00479">
    <property type="entry name" value="G6PD_N"/>
    <property type="match status" value="1"/>
</dbReference>
<name>A0A2R5GF18_9STRA</name>
<reference evidence="17 18" key="1">
    <citation type="submission" date="2017-12" db="EMBL/GenBank/DDBJ databases">
        <title>Sequencing, de novo assembly and annotation of complete genome of a new Thraustochytrid species, strain FCC1311.</title>
        <authorList>
            <person name="Sedici K."/>
            <person name="Godart F."/>
            <person name="Aiese Cigliano R."/>
            <person name="Sanseverino W."/>
            <person name="Barakat M."/>
            <person name="Ortet P."/>
            <person name="Marechal E."/>
            <person name="Cagnac O."/>
            <person name="Amato A."/>
        </authorList>
    </citation>
    <scope>NUCLEOTIDE SEQUENCE [LARGE SCALE GENOMIC DNA]</scope>
</reference>
<evidence type="ECO:0000259" key="15">
    <source>
        <dbReference type="Pfam" id="PF02781"/>
    </source>
</evidence>
<dbReference type="Gene3D" id="3.40.367.20">
    <property type="match status" value="1"/>
</dbReference>
<evidence type="ECO:0000256" key="3">
    <source>
        <dbReference type="ARBA" id="ARBA00009225"/>
    </source>
</evidence>
<dbReference type="GO" id="GO:0050661">
    <property type="term" value="F:NADP binding"/>
    <property type="evidence" value="ECO:0007669"/>
    <property type="project" value="InterPro"/>
</dbReference>
<feature type="domain" description="Glucose-6-phosphate dehydrogenase C-terminal" evidence="15">
    <location>
        <begin position="178"/>
        <end position="383"/>
    </location>
</feature>
<dbReference type="GO" id="GO:0005536">
    <property type="term" value="F:D-glucose binding"/>
    <property type="evidence" value="ECO:0007669"/>
    <property type="project" value="InterPro"/>
</dbReference>
<comment type="pathway">
    <text evidence="2">Carbohydrate metabolism; hexose metabolism.</text>
</comment>
<dbReference type="PRINTS" id="PR00475">
    <property type="entry name" value="HEXOKINASE"/>
</dbReference>
<protein>
    <recommendedName>
        <fullName evidence="4">hexokinase</fullName>
        <ecNumber evidence="4">2.7.1.1</ecNumber>
    </recommendedName>
</protein>
<gene>
    <name evidence="17" type="ORF">FCC1311_057182</name>
</gene>
<comment type="catalytic activity">
    <reaction evidence="12">
        <text>D-glucose + ATP = D-glucose 6-phosphate + ADP + H(+)</text>
        <dbReference type="Rhea" id="RHEA:17825"/>
        <dbReference type="ChEBI" id="CHEBI:4167"/>
        <dbReference type="ChEBI" id="CHEBI:15378"/>
        <dbReference type="ChEBI" id="CHEBI:30616"/>
        <dbReference type="ChEBI" id="CHEBI:61548"/>
        <dbReference type="ChEBI" id="CHEBI:456216"/>
        <dbReference type="EC" id="2.7.1.1"/>
    </reaction>
    <physiologicalReaction direction="left-to-right" evidence="12">
        <dbReference type="Rhea" id="RHEA:17826"/>
    </physiologicalReaction>
</comment>
<dbReference type="GO" id="GO:0006096">
    <property type="term" value="P:glycolytic process"/>
    <property type="evidence" value="ECO:0007669"/>
    <property type="project" value="UniProtKB-UniPathway"/>
</dbReference>
<dbReference type="Gene3D" id="3.30.360.10">
    <property type="entry name" value="Dihydrodipicolinate Reductase, domain 2"/>
    <property type="match status" value="1"/>
</dbReference>
<dbReference type="Gene3D" id="3.40.50.720">
    <property type="entry name" value="NAD(P)-binding Rossmann-like Domain"/>
    <property type="match status" value="1"/>
</dbReference>
<dbReference type="Pfam" id="PF03727">
    <property type="entry name" value="Hexokinase_2"/>
    <property type="match status" value="1"/>
</dbReference>
<proteinExistence type="inferred from homology"/>
<feature type="domain" description="Hexokinase C-terminal" evidence="16">
    <location>
        <begin position="737"/>
        <end position="969"/>
    </location>
</feature>
<dbReference type="EMBL" id="BEYU01000059">
    <property type="protein sequence ID" value="GBG29497.1"/>
    <property type="molecule type" value="Genomic_DNA"/>
</dbReference>
<accession>A0A2R5GF18</accession>
<dbReference type="UniPathway" id="UPA00109">
    <property type="reaction ID" value="UER00180"/>
</dbReference>
<dbReference type="GO" id="GO:0001678">
    <property type="term" value="P:intracellular glucose homeostasis"/>
    <property type="evidence" value="ECO:0007669"/>
    <property type="project" value="InterPro"/>
</dbReference>
<dbReference type="SUPFAM" id="SSF55347">
    <property type="entry name" value="Glyceraldehyde-3-phosphate dehydrogenase-like, C-terminal domain"/>
    <property type="match status" value="1"/>
</dbReference>
<evidence type="ECO:0000313" key="18">
    <source>
        <dbReference type="Proteomes" id="UP000241890"/>
    </source>
</evidence>
<organism evidence="17 18">
    <name type="scientific">Hondaea fermentalgiana</name>
    <dbReference type="NCBI Taxonomy" id="2315210"/>
    <lineage>
        <taxon>Eukaryota</taxon>
        <taxon>Sar</taxon>
        <taxon>Stramenopiles</taxon>
        <taxon>Bigyra</taxon>
        <taxon>Labyrinthulomycetes</taxon>
        <taxon>Thraustochytrida</taxon>
        <taxon>Thraustochytriidae</taxon>
        <taxon>Hondaea</taxon>
    </lineage>
</organism>
<evidence type="ECO:0000313" key="17">
    <source>
        <dbReference type="EMBL" id="GBG29497.1"/>
    </source>
</evidence>
<evidence type="ECO:0000256" key="2">
    <source>
        <dbReference type="ARBA" id="ARBA00005028"/>
    </source>
</evidence>
<comment type="pathway">
    <text evidence="1">Carbohydrate degradation; glycolysis; D-glyceraldehyde 3-phosphate and glycerone phosphate from D-glucose: step 1/4.</text>
</comment>
<dbReference type="InterPro" id="IPR022673">
    <property type="entry name" value="Hexokinase_C"/>
</dbReference>
<dbReference type="InParanoid" id="A0A2R5GF18"/>
<dbReference type="AlphaFoldDB" id="A0A2R5GF18"/>
<comment type="similarity">
    <text evidence="3">Belongs to the hexokinase family.</text>
</comment>
<comment type="caution">
    <text evidence="17">The sequence shown here is derived from an EMBL/GenBank/DDBJ whole genome shotgun (WGS) entry which is preliminary data.</text>
</comment>
<dbReference type="GO" id="GO:0008865">
    <property type="term" value="F:fructokinase activity"/>
    <property type="evidence" value="ECO:0007669"/>
    <property type="project" value="TreeGrafter"/>
</dbReference>
<dbReference type="GO" id="GO:0005829">
    <property type="term" value="C:cytosol"/>
    <property type="evidence" value="ECO:0007669"/>
    <property type="project" value="TreeGrafter"/>
</dbReference>
<dbReference type="PROSITE" id="PS51748">
    <property type="entry name" value="HEXOKINASE_2"/>
    <property type="match status" value="1"/>
</dbReference>
<dbReference type="GO" id="GO:0004340">
    <property type="term" value="F:glucokinase activity"/>
    <property type="evidence" value="ECO:0007669"/>
    <property type="project" value="TreeGrafter"/>
</dbReference>
<dbReference type="GO" id="GO:0005739">
    <property type="term" value="C:mitochondrion"/>
    <property type="evidence" value="ECO:0007669"/>
    <property type="project" value="TreeGrafter"/>
</dbReference>
<dbReference type="EC" id="2.7.1.1" evidence="4"/>
<dbReference type="InterPro" id="IPR022674">
    <property type="entry name" value="G6P_DH_NAD-bd"/>
</dbReference>
<evidence type="ECO:0000259" key="13">
    <source>
        <dbReference type="Pfam" id="PF00349"/>
    </source>
</evidence>
<feature type="domain" description="Hexokinase N-terminal" evidence="13">
    <location>
        <begin position="539"/>
        <end position="730"/>
    </location>
</feature>
<dbReference type="Pfam" id="PF00349">
    <property type="entry name" value="Hexokinase_1"/>
    <property type="match status" value="1"/>
</dbReference>
<evidence type="ECO:0000256" key="12">
    <source>
        <dbReference type="ARBA" id="ARBA00048160"/>
    </source>
</evidence>
<feature type="domain" description="Glucose-6-phosphate dehydrogenase NAD-binding" evidence="14">
    <location>
        <begin position="6"/>
        <end position="175"/>
    </location>
</feature>
<dbReference type="FunFam" id="3.30.420.40:FF:000805">
    <property type="entry name" value="Hexokinase-2"/>
    <property type="match status" value="1"/>
</dbReference>
<dbReference type="InterPro" id="IPR036291">
    <property type="entry name" value="NAD(P)-bd_dom_sf"/>
</dbReference>
<comment type="catalytic activity">
    <reaction evidence="11">
        <text>D-fructose + ATP = D-fructose 6-phosphate + ADP + H(+)</text>
        <dbReference type="Rhea" id="RHEA:16125"/>
        <dbReference type="ChEBI" id="CHEBI:15378"/>
        <dbReference type="ChEBI" id="CHEBI:30616"/>
        <dbReference type="ChEBI" id="CHEBI:37721"/>
        <dbReference type="ChEBI" id="CHEBI:61527"/>
        <dbReference type="ChEBI" id="CHEBI:456216"/>
        <dbReference type="EC" id="2.7.1.1"/>
    </reaction>
    <physiologicalReaction direction="left-to-right" evidence="11">
        <dbReference type="Rhea" id="RHEA:16126"/>
    </physiologicalReaction>
</comment>